<evidence type="ECO:0000313" key="3">
    <source>
        <dbReference type="Proteomes" id="UP000485058"/>
    </source>
</evidence>
<protein>
    <submittedName>
        <fullName evidence="2">Uncharacterized protein</fullName>
    </submittedName>
</protein>
<dbReference type="AlphaFoldDB" id="A0A699ZGY3"/>
<dbReference type="Proteomes" id="UP000485058">
    <property type="component" value="Unassembled WGS sequence"/>
</dbReference>
<keyword evidence="3" id="KW-1185">Reference proteome</keyword>
<name>A0A699ZGY3_HAELA</name>
<organism evidence="2 3">
    <name type="scientific">Haematococcus lacustris</name>
    <name type="common">Green alga</name>
    <name type="synonym">Haematococcus pluvialis</name>
    <dbReference type="NCBI Taxonomy" id="44745"/>
    <lineage>
        <taxon>Eukaryota</taxon>
        <taxon>Viridiplantae</taxon>
        <taxon>Chlorophyta</taxon>
        <taxon>core chlorophytes</taxon>
        <taxon>Chlorophyceae</taxon>
        <taxon>CS clade</taxon>
        <taxon>Chlamydomonadales</taxon>
        <taxon>Haematococcaceae</taxon>
        <taxon>Haematococcus</taxon>
    </lineage>
</organism>
<proteinExistence type="predicted"/>
<evidence type="ECO:0000313" key="2">
    <source>
        <dbReference type="EMBL" id="GFH21823.1"/>
    </source>
</evidence>
<feature type="region of interest" description="Disordered" evidence="1">
    <location>
        <begin position="1"/>
        <end position="108"/>
    </location>
</feature>
<sequence length="220" mass="22891">AATGSLLPSIHSPASGPPTSPASHAHGTGAMTTVLAKTSGRTLPPVSPHTEPPHAHAPDDEIPVPLGYIQPDMSRPKGPARKDFAAPQPPDRPETSYMPRRLSGTPNSTNLGDLEIEAAAQTAVAPVAASSWLQSRQPPLWAWHLCKPPPGAVMATEDMLAMKSIRIVGGPPRSEEDINTASTAPEELGMQLPAPKLVTAADAMALPIAAASVYSQHTND</sequence>
<evidence type="ECO:0000256" key="1">
    <source>
        <dbReference type="SAM" id="MobiDB-lite"/>
    </source>
</evidence>
<accession>A0A699ZGY3</accession>
<feature type="non-terminal residue" evidence="2">
    <location>
        <position position="1"/>
    </location>
</feature>
<reference evidence="2 3" key="1">
    <citation type="submission" date="2020-02" db="EMBL/GenBank/DDBJ databases">
        <title>Draft genome sequence of Haematococcus lacustris strain NIES-144.</title>
        <authorList>
            <person name="Morimoto D."/>
            <person name="Nakagawa S."/>
            <person name="Yoshida T."/>
            <person name="Sawayama S."/>
        </authorList>
    </citation>
    <scope>NUCLEOTIDE SEQUENCE [LARGE SCALE GENOMIC DNA]</scope>
    <source>
        <strain evidence="2 3">NIES-144</strain>
    </source>
</reference>
<feature type="non-terminal residue" evidence="2">
    <location>
        <position position="220"/>
    </location>
</feature>
<comment type="caution">
    <text evidence="2">The sequence shown here is derived from an EMBL/GenBank/DDBJ whole genome shotgun (WGS) entry which is preliminary data.</text>
</comment>
<gene>
    <name evidence="2" type="ORF">HaLaN_19193</name>
</gene>
<dbReference type="EMBL" id="BLLF01001912">
    <property type="protein sequence ID" value="GFH21823.1"/>
    <property type="molecule type" value="Genomic_DNA"/>
</dbReference>